<dbReference type="InterPro" id="IPR018228">
    <property type="entry name" value="DNase_TatD-rel_CS"/>
</dbReference>
<dbReference type="PROSITE" id="PS01091">
    <property type="entry name" value="TATD_3"/>
    <property type="match status" value="1"/>
</dbReference>
<dbReference type="Pfam" id="PF01026">
    <property type="entry name" value="TatD_DNase"/>
    <property type="match status" value="1"/>
</dbReference>
<evidence type="ECO:0008006" key="8">
    <source>
        <dbReference type="Google" id="ProtNLM"/>
    </source>
</evidence>
<sequence>MIRKKLAMERYHYIDIAANLTDGMFSGMYNGTSRHAPDLNVVVRRALDCGVIRTVICSGSLTDSIESLKLIDKQRSKMDFIPGSMLYSTVGVHPTRASELFTDNGDSKEIIDRLTKLIEVGIKDERVIAIGECGLDYDRTQFCDIETQKKGFGLQLEMAKLFELPLLLHNRNTNGDFTRMISDYRQNFSTGVVHSFTGDLSEMKSLIDLDLYIGINGCSLKTNENVEVVKSIPLDRIVIETDCPYCEIRPSHVGYSYIQNSRLESRDKKKYDSEYLVKGRTEPCHIRQVAEVLSGVRNESLRLVTSTVFNNAAKLFFPNEAQAMGSNPFETSTNAI</sequence>
<dbReference type="PANTHER" id="PTHR10060:SF15">
    <property type="entry name" value="DEOXYRIBONUCLEASE TATDN1"/>
    <property type="match status" value="1"/>
</dbReference>
<feature type="binding site" evidence="5">
    <location>
        <position position="169"/>
    </location>
    <ligand>
        <name>a divalent metal cation</name>
        <dbReference type="ChEBI" id="CHEBI:60240"/>
        <label>2</label>
    </ligand>
</feature>
<accession>A0A6T6LGC5</accession>
<name>A0A6T6LGC5_9RHOD</name>
<dbReference type="InterPro" id="IPR032466">
    <property type="entry name" value="Metal_Hydrolase"/>
</dbReference>
<dbReference type="GO" id="GO:0008296">
    <property type="term" value="F:3'-5'-DNA exonuclease activity"/>
    <property type="evidence" value="ECO:0007669"/>
    <property type="project" value="TreeGrafter"/>
</dbReference>
<evidence type="ECO:0000256" key="3">
    <source>
        <dbReference type="ARBA" id="ARBA00022723"/>
    </source>
</evidence>
<dbReference type="InterPro" id="IPR050891">
    <property type="entry name" value="TatD-type_Hydrolase"/>
</dbReference>
<keyword evidence="2" id="KW-0540">Nuclease</keyword>
<evidence type="ECO:0000313" key="6">
    <source>
        <dbReference type="EMBL" id="CAD8817272.1"/>
    </source>
</evidence>
<evidence type="ECO:0000313" key="7">
    <source>
        <dbReference type="EMBL" id="CAD8817273.1"/>
    </source>
</evidence>
<evidence type="ECO:0000256" key="2">
    <source>
        <dbReference type="ARBA" id="ARBA00022722"/>
    </source>
</evidence>
<dbReference type="SUPFAM" id="SSF51556">
    <property type="entry name" value="Metallo-dependent hydrolases"/>
    <property type="match status" value="1"/>
</dbReference>
<gene>
    <name evidence="6" type="ORF">TOLI1172_LOCUS1660</name>
    <name evidence="7" type="ORF">TOLI1172_LOCUS1661</name>
</gene>
<dbReference type="Gene3D" id="3.20.20.140">
    <property type="entry name" value="Metal-dependent hydrolases"/>
    <property type="match status" value="1"/>
</dbReference>
<dbReference type="AlphaFoldDB" id="A0A6T6LGC5"/>
<feature type="binding site" evidence="5">
    <location>
        <position position="242"/>
    </location>
    <ligand>
        <name>a divalent metal cation</name>
        <dbReference type="ChEBI" id="CHEBI:60240"/>
        <label>1</label>
    </ligand>
</feature>
<keyword evidence="4" id="KW-0378">Hydrolase</keyword>
<dbReference type="GO" id="GO:0005829">
    <property type="term" value="C:cytosol"/>
    <property type="evidence" value="ECO:0007669"/>
    <property type="project" value="TreeGrafter"/>
</dbReference>
<feature type="binding site" evidence="5">
    <location>
        <position position="194"/>
    </location>
    <ligand>
        <name>a divalent metal cation</name>
        <dbReference type="ChEBI" id="CHEBI:60240"/>
        <label>2</label>
    </ligand>
</feature>
<dbReference type="GO" id="GO:0046872">
    <property type="term" value="F:metal ion binding"/>
    <property type="evidence" value="ECO:0007669"/>
    <property type="project" value="UniProtKB-KW"/>
</dbReference>
<dbReference type="EMBL" id="HBFP01002290">
    <property type="protein sequence ID" value="CAD8817273.1"/>
    <property type="molecule type" value="Transcribed_RNA"/>
</dbReference>
<evidence type="ECO:0000256" key="1">
    <source>
        <dbReference type="ARBA" id="ARBA00009275"/>
    </source>
</evidence>
<evidence type="ECO:0000256" key="5">
    <source>
        <dbReference type="PIRSR" id="PIRSR005902-1"/>
    </source>
</evidence>
<dbReference type="CDD" id="cd01310">
    <property type="entry name" value="TatD_DNAse"/>
    <property type="match status" value="1"/>
</dbReference>
<organism evidence="7">
    <name type="scientific">Timspurckia oligopyrenoides</name>
    <dbReference type="NCBI Taxonomy" id="708627"/>
    <lineage>
        <taxon>Eukaryota</taxon>
        <taxon>Rhodophyta</taxon>
        <taxon>Bangiophyceae</taxon>
        <taxon>Porphyridiales</taxon>
        <taxon>Porphyridiaceae</taxon>
        <taxon>Timspurckia</taxon>
    </lineage>
</organism>
<evidence type="ECO:0000256" key="4">
    <source>
        <dbReference type="ARBA" id="ARBA00022801"/>
    </source>
</evidence>
<feature type="binding site" evidence="5">
    <location>
        <position position="132"/>
    </location>
    <ligand>
        <name>a divalent metal cation</name>
        <dbReference type="ChEBI" id="CHEBI:60240"/>
        <label>1</label>
    </ligand>
</feature>
<dbReference type="EMBL" id="HBFP01002289">
    <property type="protein sequence ID" value="CAD8817272.1"/>
    <property type="molecule type" value="Transcribed_RNA"/>
</dbReference>
<dbReference type="PIRSF" id="PIRSF005902">
    <property type="entry name" value="DNase_TatD"/>
    <property type="match status" value="1"/>
</dbReference>
<comment type="similarity">
    <text evidence="1">Belongs to the metallo-dependent hydrolases superfamily. TatD-type hydrolase family.</text>
</comment>
<keyword evidence="3 5" id="KW-0479">Metal-binding</keyword>
<dbReference type="PANTHER" id="PTHR10060">
    <property type="entry name" value="TATD FAMILY DEOXYRIBONUCLEASE"/>
    <property type="match status" value="1"/>
</dbReference>
<dbReference type="InterPro" id="IPR001130">
    <property type="entry name" value="TatD-like"/>
</dbReference>
<reference evidence="7" key="1">
    <citation type="submission" date="2021-01" db="EMBL/GenBank/DDBJ databases">
        <authorList>
            <person name="Corre E."/>
            <person name="Pelletier E."/>
            <person name="Niang G."/>
            <person name="Scheremetjew M."/>
            <person name="Finn R."/>
            <person name="Kale V."/>
            <person name="Holt S."/>
            <person name="Cochrane G."/>
            <person name="Meng A."/>
            <person name="Brown T."/>
            <person name="Cohen L."/>
        </authorList>
    </citation>
    <scope>NUCLEOTIDE SEQUENCE</scope>
    <source>
        <strain evidence="7">CCMP3278</strain>
    </source>
</reference>
<proteinExistence type="inferred from homology"/>
<protein>
    <recommendedName>
        <fullName evidence="8">TatD related DNase</fullName>
    </recommendedName>
</protein>